<dbReference type="OMA" id="DEEADWH"/>
<sequence length="314" mass="36398">MACQAGQAFFKGRMNLRSHIERSVKDMRKYEIPVAGRNLYLHDEFNYGIDARLPAHYKTYYREWQRGPEKFRALAFQYKDGVFEKDEFGQVRRIQNHSGIILYPDEFHEGLWGGEGVIKGVQAPKPAKRWPNTGQTVPRYWFPKTHQAVVYSEVLDQALTVTATPYGEYLVDQYGSLDSYLLQEPVNEVYSRFLLRLKREILLALVRRDLYPHNERRKAKLLAKYEPYVLPDEEADWHGLSLKDARLKQGEMDRLAAQRAQVPQKIALRRELVDLLKGGDMDEVDADLILEPEGDSTLGTAFKSVSKNISKKFK</sequence>
<dbReference type="PANTHER" id="PTHR13528">
    <property type="entry name" value="39S RIBOSOMAL PROTEIN L28, MITOCHONDRIAL"/>
    <property type="match status" value="1"/>
</dbReference>
<dbReference type="InterPro" id="IPR026569">
    <property type="entry name" value="Ribosomal_bL28"/>
</dbReference>
<reference evidence="1 2" key="1">
    <citation type="journal article" date="2018" name="Nat. Ecol. Evol.">
        <title>Genomic signatures of mitonuclear coevolution across populations of Tigriopus californicus.</title>
        <authorList>
            <person name="Barreto F.S."/>
            <person name="Watson E.T."/>
            <person name="Lima T.G."/>
            <person name="Willett C.S."/>
            <person name="Edmands S."/>
            <person name="Li W."/>
            <person name="Burton R.S."/>
        </authorList>
    </citation>
    <scope>NUCLEOTIDE SEQUENCE [LARGE SCALE GENOMIC DNA]</scope>
    <source>
        <strain evidence="1 2">San Diego</strain>
    </source>
</reference>
<evidence type="ECO:0000313" key="2">
    <source>
        <dbReference type="Proteomes" id="UP000318571"/>
    </source>
</evidence>
<dbReference type="STRING" id="6832.A0A553NZX4"/>
<evidence type="ECO:0008006" key="3">
    <source>
        <dbReference type="Google" id="ProtNLM"/>
    </source>
</evidence>
<dbReference type="AlphaFoldDB" id="A0A553NZX4"/>
<comment type="caution">
    <text evidence="1">The sequence shown here is derived from an EMBL/GenBank/DDBJ whole genome shotgun (WGS) entry which is preliminary data.</text>
</comment>
<accession>A0A553NZX4</accession>
<dbReference type="EMBL" id="VCGU01000009">
    <property type="protein sequence ID" value="TRY70990.1"/>
    <property type="molecule type" value="Genomic_DNA"/>
</dbReference>
<dbReference type="GO" id="GO:0005762">
    <property type="term" value="C:mitochondrial large ribosomal subunit"/>
    <property type="evidence" value="ECO:0007669"/>
    <property type="project" value="TreeGrafter"/>
</dbReference>
<proteinExistence type="predicted"/>
<dbReference type="Proteomes" id="UP000318571">
    <property type="component" value="Chromosome 9"/>
</dbReference>
<keyword evidence="2" id="KW-1185">Reference proteome</keyword>
<dbReference type="PANTHER" id="PTHR13528:SF2">
    <property type="entry name" value="LARGE RIBOSOMAL SUBUNIT PROTEIN BL28M"/>
    <property type="match status" value="1"/>
</dbReference>
<name>A0A553NZX4_TIGCA</name>
<gene>
    <name evidence="1" type="ORF">TCAL_09301</name>
</gene>
<organism evidence="1 2">
    <name type="scientific">Tigriopus californicus</name>
    <name type="common">Marine copepod</name>
    <dbReference type="NCBI Taxonomy" id="6832"/>
    <lineage>
        <taxon>Eukaryota</taxon>
        <taxon>Metazoa</taxon>
        <taxon>Ecdysozoa</taxon>
        <taxon>Arthropoda</taxon>
        <taxon>Crustacea</taxon>
        <taxon>Multicrustacea</taxon>
        <taxon>Hexanauplia</taxon>
        <taxon>Copepoda</taxon>
        <taxon>Harpacticoida</taxon>
        <taxon>Harpacticidae</taxon>
        <taxon>Tigriopus</taxon>
    </lineage>
</organism>
<dbReference type="OrthoDB" id="361870at2759"/>
<protein>
    <recommendedName>
        <fullName evidence="3">39S ribosomal protein L28, mitochondrial</fullName>
    </recommendedName>
</protein>
<evidence type="ECO:0000313" key="1">
    <source>
        <dbReference type="EMBL" id="TRY70990.1"/>
    </source>
</evidence>
<dbReference type="GO" id="GO:0003735">
    <property type="term" value="F:structural constituent of ribosome"/>
    <property type="evidence" value="ECO:0007669"/>
    <property type="project" value="InterPro"/>
</dbReference>